<proteinExistence type="predicted"/>
<dbReference type="RefSeq" id="XP_009524785.1">
    <property type="nucleotide sequence ID" value="XM_009526490.1"/>
</dbReference>
<reference evidence="2 3" key="1">
    <citation type="journal article" date="2006" name="Science">
        <title>Phytophthora genome sequences uncover evolutionary origins and mechanisms of pathogenesis.</title>
        <authorList>
            <person name="Tyler B.M."/>
            <person name="Tripathy S."/>
            <person name="Zhang X."/>
            <person name="Dehal P."/>
            <person name="Jiang R.H."/>
            <person name="Aerts A."/>
            <person name="Arredondo F.D."/>
            <person name="Baxter L."/>
            <person name="Bensasson D."/>
            <person name="Beynon J.L."/>
            <person name="Chapman J."/>
            <person name="Damasceno C.M."/>
            <person name="Dorrance A.E."/>
            <person name="Dou D."/>
            <person name="Dickerman A.W."/>
            <person name="Dubchak I.L."/>
            <person name="Garbelotto M."/>
            <person name="Gijzen M."/>
            <person name="Gordon S.G."/>
            <person name="Govers F."/>
            <person name="Grunwald N.J."/>
            <person name="Huang W."/>
            <person name="Ivors K.L."/>
            <person name="Jones R.W."/>
            <person name="Kamoun S."/>
            <person name="Krampis K."/>
            <person name="Lamour K.H."/>
            <person name="Lee M.K."/>
            <person name="McDonald W.H."/>
            <person name="Medina M."/>
            <person name="Meijer H.J."/>
            <person name="Nordberg E.K."/>
            <person name="Maclean D.J."/>
            <person name="Ospina-Giraldo M.D."/>
            <person name="Morris P.F."/>
            <person name="Phuntumart V."/>
            <person name="Putnam N.H."/>
            <person name="Rash S."/>
            <person name="Rose J.K."/>
            <person name="Sakihama Y."/>
            <person name="Salamov A.A."/>
            <person name="Savidor A."/>
            <person name="Scheuring C.F."/>
            <person name="Smith B.M."/>
            <person name="Sobral B.W."/>
            <person name="Terry A."/>
            <person name="Torto-Alalibo T.A."/>
            <person name="Win J."/>
            <person name="Xu Z."/>
            <person name="Zhang H."/>
            <person name="Grigoriev I.V."/>
            <person name="Rokhsar D.S."/>
            <person name="Boore J.L."/>
        </authorList>
    </citation>
    <scope>NUCLEOTIDE SEQUENCE [LARGE SCALE GENOMIC DNA]</scope>
    <source>
        <strain evidence="2 3">P6497</strain>
    </source>
</reference>
<organism evidence="2 3">
    <name type="scientific">Phytophthora sojae (strain P6497)</name>
    <name type="common">Soybean stem and root rot agent</name>
    <name type="synonym">Phytophthora megasperma f. sp. glycines</name>
    <dbReference type="NCBI Taxonomy" id="1094619"/>
    <lineage>
        <taxon>Eukaryota</taxon>
        <taxon>Sar</taxon>
        <taxon>Stramenopiles</taxon>
        <taxon>Oomycota</taxon>
        <taxon>Peronosporomycetes</taxon>
        <taxon>Peronosporales</taxon>
        <taxon>Peronosporaceae</taxon>
        <taxon>Phytophthora</taxon>
    </lineage>
</organism>
<dbReference type="Proteomes" id="UP000002640">
    <property type="component" value="Unassembled WGS sequence"/>
</dbReference>
<dbReference type="EMBL" id="JH159153">
    <property type="protein sequence ID" value="EGZ22068.1"/>
    <property type="molecule type" value="Genomic_DNA"/>
</dbReference>
<dbReference type="OMA" id="LWFEERC"/>
<dbReference type="InParanoid" id="G4ZBW7"/>
<accession>G4ZBW7</accession>
<name>G4ZBW7_PHYSP</name>
<evidence type="ECO:0000313" key="2">
    <source>
        <dbReference type="EMBL" id="EGZ22068.1"/>
    </source>
</evidence>
<dbReference type="InterPro" id="IPR056199">
    <property type="entry name" value="SPEF2_C"/>
</dbReference>
<feature type="domain" description="SPEF2 C-terminal" evidence="1">
    <location>
        <begin position="336"/>
        <end position="489"/>
    </location>
</feature>
<dbReference type="GeneID" id="20656580"/>
<gene>
    <name evidence="2" type="ORF">PHYSODRAFT_490531</name>
</gene>
<dbReference type="AlphaFoldDB" id="G4ZBW7"/>
<dbReference type="Pfam" id="PF24082">
    <property type="entry name" value="SPEF2_C"/>
    <property type="match status" value="1"/>
</dbReference>
<evidence type="ECO:0000259" key="1">
    <source>
        <dbReference type="Pfam" id="PF24082"/>
    </source>
</evidence>
<sequence>MATIRSAVHAISTLAVTAEQDLESELLSGADSFQALLEQAATRLRTANGNSSHELRERILTELEVSLGDMADFNRVAGNDFVSAFAQDPFPEVMSVVDLVYQALPSICFVLKDYIMQKLELLHSSLYDRVPFLSESLQDSGRKVVLSKILTREAMSAASELGGDKAGGGDVAQLAGEEVLNILGQVASEYSFHMADEPPTQQYTLSETSVTTHEISRLLQQVALLCRFADRLRQVAGQLYASDARRLQQAVQDDIHTKDKAIAEVMKRIRSRGHATWPIRDLELGSLSGIAKRLARIQKENFVTVAQLSALVRACENWEQSDPIAAGAFGGSAVASEVFVALVLEVAAKQAFPAPWRDASAVAALTLQQCSSRGAVSWRKFVWLMLCIQFAGLPSLEDIMTYEQRAMVLPATKRQMKRNHDHRVTLSNADFWHLPLWFEERCNSQDGHQTDDLKELVFQLFATASDSNRSDEGHVDLLPMLLVWCTHPSCSFSDRHQLEEFAPRYPRGLFRAFQLLRQHCDANSNAPQCISSLLARFFLLQNPLEALVQP</sequence>
<protein>
    <recommendedName>
        <fullName evidence="1">SPEF2 C-terminal domain-containing protein</fullName>
    </recommendedName>
</protein>
<keyword evidence="3" id="KW-1185">Reference proteome</keyword>
<evidence type="ECO:0000313" key="3">
    <source>
        <dbReference type="Proteomes" id="UP000002640"/>
    </source>
</evidence>
<dbReference type="KEGG" id="psoj:PHYSODRAFT_490531"/>